<dbReference type="SUPFAM" id="SSF46906">
    <property type="entry name" value="Ribosomal protein L11, C-terminal domain"/>
    <property type="match status" value="1"/>
</dbReference>
<keyword evidence="6 8" id="KW-0687">Ribonucleoprotein</keyword>
<dbReference type="SUPFAM" id="SSF54747">
    <property type="entry name" value="Ribosomal L11/L12e N-terminal domain"/>
    <property type="match status" value="1"/>
</dbReference>
<dbReference type="SMART" id="SM00649">
    <property type="entry name" value="RL11"/>
    <property type="match status" value="1"/>
</dbReference>
<evidence type="ECO:0000313" key="14">
    <source>
        <dbReference type="Proteomes" id="UP000199445"/>
    </source>
</evidence>
<keyword evidence="3 8" id="KW-0699">rRNA-binding</keyword>
<dbReference type="Gene3D" id="3.30.1550.10">
    <property type="entry name" value="Ribosomal protein L11/L12, N-terminal domain"/>
    <property type="match status" value="1"/>
</dbReference>
<evidence type="ECO:0000256" key="10">
    <source>
        <dbReference type="RuleBase" id="RU003979"/>
    </source>
</evidence>
<comment type="function">
    <text evidence="8 10">Forms part of the ribosomal stalk which helps the ribosome interact with GTP-bound translation factors.</text>
</comment>
<dbReference type="InterPro" id="IPR020783">
    <property type="entry name" value="Ribosomal_uL11_C"/>
</dbReference>
<evidence type="ECO:0000256" key="9">
    <source>
        <dbReference type="RuleBase" id="RU003978"/>
    </source>
</evidence>
<dbReference type="InterPro" id="IPR020784">
    <property type="entry name" value="Ribosomal_uL11_N"/>
</dbReference>
<feature type="domain" description="Large ribosomal subunit protein uL11 C-terminal" evidence="11">
    <location>
        <begin position="72"/>
        <end position="140"/>
    </location>
</feature>
<dbReference type="Gene3D" id="1.10.10.250">
    <property type="entry name" value="Ribosomal protein L11, C-terminal domain"/>
    <property type="match status" value="1"/>
</dbReference>
<protein>
    <recommendedName>
        <fullName evidence="8">Large ribosomal subunit protein uL11</fullName>
    </recommendedName>
</protein>
<evidence type="ECO:0000256" key="5">
    <source>
        <dbReference type="ARBA" id="ARBA00022980"/>
    </source>
</evidence>
<keyword evidence="4 8" id="KW-0694">RNA-binding</keyword>
<sequence>MAKKIEAYIKLQVAAGQANPSPPVGPALGQHGVNIMEFCKAFNAKTQDMEPGLPIPTVITVYSDRSFTFINKTPPAAVLLKKAAGIKSGSGRPNTDKVGSVTREQLEEIVKTKEPDLTAADMDAAVRTIAGTARSMGLNVEGL</sequence>
<keyword evidence="5 8" id="KW-0689">Ribosomal protein</keyword>
<dbReference type="NCBIfam" id="TIGR01632">
    <property type="entry name" value="L11_bact"/>
    <property type="match status" value="1"/>
</dbReference>
<feature type="domain" description="Large ribosomal subunit protein uL11 N-terminal" evidence="12">
    <location>
        <begin position="9"/>
        <end position="67"/>
    </location>
</feature>
<comment type="similarity">
    <text evidence="1 8 9">Belongs to the universal ribosomal protein uL11 family.</text>
</comment>
<accession>A0A1I3Y9T9</accession>
<comment type="subunit">
    <text evidence="7">Part of the ribosomal stalk of the 50S ribosomal subunit. Interacts with L10 and the large rRNA to form the base of the stalk. L10 forms an elongated spine to which 2 L12 dimers bind in a sequential fashion forming a pentameric L10(L12)2(L12)2 complex.</text>
</comment>
<dbReference type="CDD" id="cd00349">
    <property type="entry name" value="Ribosomal_L11"/>
    <property type="match status" value="1"/>
</dbReference>
<dbReference type="Proteomes" id="UP000199445">
    <property type="component" value="Unassembled WGS sequence"/>
</dbReference>
<gene>
    <name evidence="8" type="primary">rplK</name>
    <name evidence="13" type="ORF">SAMN05216429_11510</name>
</gene>
<dbReference type="PROSITE" id="PS00359">
    <property type="entry name" value="RIBOSOMAL_L11"/>
    <property type="match status" value="1"/>
</dbReference>
<dbReference type="InterPro" id="IPR036796">
    <property type="entry name" value="Ribosomal_uL11_N_sf"/>
</dbReference>
<dbReference type="EMBL" id="FOSC01000015">
    <property type="protein sequence ID" value="SFK28543.1"/>
    <property type="molecule type" value="Genomic_DNA"/>
</dbReference>
<dbReference type="InterPro" id="IPR036769">
    <property type="entry name" value="Ribosomal_uL11_C_sf"/>
</dbReference>
<dbReference type="GO" id="GO:0003735">
    <property type="term" value="F:structural constituent of ribosome"/>
    <property type="evidence" value="ECO:0007669"/>
    <property type="project" value="InterPro"/>
</dbReference>
<dbReference type="GO" id="GO:0006412">
    <property type="term" value="P:translation"/>
    <property type="evidence" value="ECO:0007669"/>
    <property type="project" value="UniProtKB-UniRule"/>
</dbReference>
<comment type="subunit">
    <text evidence="8">Part of the ribosomal stalk of the 50S ribosomal subunit. Interacts with L10 and the large rRNA to form the base of the stalk. L10 forms an elongated spine to which L12 dimers bind in a sequential fashion forming a multimeric L10(L12)X complex.</text>
</comment>
<keyword evidence="2 8" id="KW-0488">Methylation</keyword>
<name>A0A1I3Y9T9_9GAMM</name>
<reference evidence="13 14" key="1">
    <citation type="submission" date="2016-10" db="EMBL/GenBank/DDBJ databases">
        <authorList>
            <person name="de Groot N.N."/>
        </authorList>
    </citation>
    <scope>NUCLEOTIDE SEQUENCE [LARGE SCALE GENOMIC DNA]</scope>
    <source>
        <strain evidence="13 14">IBRC-M 10445</strain>
    </source>
</reference>
<evidence type="ECO:0000256" key="6">
    <source>
        <dbReference type="ARBA" id="ARBA00023274"/>
    </source>
</evidence>
<keyword evidence="14" id="KW-1185">Reference proteome</keyword>
<dbReference type="GO" id="GO:0070180">
    <property type="term" value="F:large ribosomal subunit rRNA binding"/>
    <property type="evidence" value="ECO:0007669"/>
    <property type="project" value="UniProtKB-UniRule"/>
</dbReference>
<evidence type="ECO:0000313" key="13">
    <source>
        <dbReference type="EMBL" id="SFK28543.1"/>
    </source>
</evidence>
<evidence type="ECO:0000256" key="3">
    <source>
        <dbReference type="ARBA" id="ARBA00022730"/>
    </source>
</evidence>
<evidence type="ECO:0000256" key="1">
    <source>
        <dbReference type="ARBA" id="ARBA00010537"/>
    </source>
</evidence>
<dbReference type="InterPro" id="IPR020785">
    <property type="entry name" value="Ribosomal_uL11_CS"/>
</dbReference>
<evidence type="ECO:0000259" key="11">
    <source>
        <dbReference type="Pfam" id="PF00298"/>
    </source>
</evidence>
<evidence type="ECO:0000259" key="12">
    <source>
        <dbReference type="Pfam" id="PF03946"/>
    </source>
</evidence>
<dbReference type="FunFam" id="1.10.10.250:FF:000001">
    <property type="entry name" value="50S ribosomal protein L11"/>
    <property type="match status" value="1"/>
</dbReference>
<dbReference type="InterPro" id="IPR006519">
    <property type="entry name" value="Ribosomal_uL11_bac-typ"/>
</dbReference>
<dbReference type="GO" id="GO:0022625">
    <property type="term" value="C:cytosolic large ribosomal subunit"/>
    <property type="evidence" value="ECO:0007669"/>
    <property type="project" value="TreeGrafter"/>
</dbReference>
<dbReference type="InterPro" id="IPR000911">
    <property type="entry name" value="Ribosomal_uL11"/>
</dbReference>
<dbReference type="PANTHER" id="PTHR11661:SF1">
    <property type="entry name" value="LARGE RIBOSOMAL SUBUNIT PROTEIN UL11M"/>
    <property type="match status" value="1"/>
</dbReference>
<evidence type="ECO:0000256" key="4">
    <source>
        <dbReference type="ARBA" id="ARBA00022884"/>
    </source>
</evidence>
<comment type="PTM">
    <text evidence="8 10">One or more lysine residues are methylated.</text>
</comment>
<evidence type="ECO:0000256" key="2">
    <source>
        <dbReference type="ARBA" id="ARBA00022481"/>
    </source>
</evidence>
<dbReference type="AlphaFoldDB" id="A0A1I3Y9T9"/>
<dbReference type="RefSeq" id="WP_091706630.1">
    <property type="nucleotide sequence ID" value="NZ_BMYN01000020.1"/>
</dbReference>
<evidence type="ECO:0000256" key="8">
    <source>
        <dbReference type="HAMAP-Rule" id="MF_00736"/>
    </source>
</evidence>
<proteinExistence type="inferred from homology"/>
<dbReference type="Pfam" id="PF00298">
    <property type="entry name" value="Ribosomal_L11"/>
    <property type="match status" value="1"/>
</dbReference>
<dbReference type="PANTHER" id="PTHR11661">
    <property type="entry name" value="60S RIBOSOMAL PROTEIN L12"/>
    <property type="match status" value="1"/>
</dbReference>
<dbReference type="OrthoDB" id="9802408at2"/>
<evidence type="ECO:0000256" key="7">
    <source>
        <dbReference type="ARBA" id="ARBA00062905"/>
    </source>
</evidence>
<dbReference type="HAMAP" id="MF_00736">
    <property type="entry name" value="Ribosomal_uL11"/>
    <property type="match status" value="1"/>
</dbReference>
<dbReference type="FunFam" id="3.30.1550.10:FF:000001">
    <property type="entry name" value="50S ribosomal protein L11"/>
    <property type="match status" value="1"/>
</dbReference>
<dbReference type="Pfam" id="PF03946">
    <property type="entry name" value="Ribosomal_L11_N"/>
    <property type="match status" value="1"/>
</dbReference>
<organism evidence="13 14">
    <name type="scientific">Marinobacter persicus</name>
    <dbReference type="NCBI Taxonomy" id="930118"/>
    <lineage>
        <taxon>Bacteria</taxon>
        <taxon>Pseudomonadati</taxon>
        <taxon>Pseudomonadota</taxon>
        <taxon>Gammaproteobacteria</taxon>
        <taxon>Pseudomonadales</taxon>
        <taxon>Marinobacteraceae</taxon>
        <taxon>Marinobacter</taxon>
    </lineage>
</organism>